<dbReference type="InterPro" id="IPR036388">
    <property type="entry name" value="WH-like_DNA-bd_sf"/>
</dbReference>
<reference evidence="1 2" key="1">
    <citation type="submission" date="2019-01" db="EMBL/GenBank/DDBJ databases">
        <title>Coherence of Microcystis species and biogeography revealed through population genomics.</title>
        <authorList>
            <person name="Perez-Carrascal O.M."/>
            <person name="Terrat Y."/>
            <person name="Giani A."/>
            <person name="Fortin N."/>
            <person name="Tromas N."/>
            <person name="Shapiro B.J."/>
        </authorList>
    </citation>
    <scope>NUCLEOTIDE SEQUENCE [LARGE SCALE GENOMIC DNA]</scope>
    <source>
        <strain evidence="1">Ma_QC_C_20070703_M131</strain>
    </source>
</reference>
<protein>
    <submittedName>
        <fullName evidence="1">DUF433 domain-containing protein</fullName>
    </submittedName>
</protein>
<dbReference type="EMBL" id="SFCA01000055">
    <property type="protein sequence ID" value="TRT59728.1"/>
    <property type="molecule type" value="Genomic_DNA"/>
</dbReference>
<dbReference type="InterPro" id="IPR007367">
    <property type="entry name" value="DUF433"/>
</dbReference>
<dbReference type="SUPFAM" id="SSF46689">
    <property type="entry name" value="Homeodomain-like"/>
    <property type="match status" value="1"/>
</dbReference>
<dbReference type="Proteomes" id="UP000316443">
    <property type="component" value="Unassembled WGS sequence"/>
</dbReference>
<proteinExistence type="predicted"/>
<evidence type="ECO:0000313" key="2">
    <source>
        <dbReference type="Proteomes" id="UP000316443"/>
    </source>
</evidence>
<evidence type="ECO:0000313" key="1">
    <source>
        <dbReference type="EMBL" id="TRT59728.1"/>
    </source>
</evidence>
<gene>
    <name evidence="1" type="ORF">EWV85_04645</name>
</gene>
<dbReference type="AlphaFoldDB" id="A0A551YFJ0"/>
<accession>A0A551YFJ0</accession>
<dbReference type="Pfam" id="PF04255">
    <property type="entry name" value="DUF433"/>
    <property type="match status" value="1"/>
</dbReference>
<dbReference type="Gene3D" id="1.10.10.10">
    <property type="entry name" value="Winged helix-like DNA-binding domain superfamily/Winged helix DNA-binding domain"/>
    <property type="match status" value="1"/>
</dbReference>
<dbReference type="InterPro" id="IPR009057">
    <property type="entry name" value="Homeodomain-like_sf"/>
</dbReference>
<comment type="caution">
    <text evidence="1">The sequence shown here is derived from an EMBL/GenBank/DDBJ whole genome shotgun (WGS) entry which is preliminary data.</text>
</comment>
<organism evidence="1 2">
    <name type="scientific">Microcystis aeruginosa Ma_QC_C_20070703_M131</name>
    <dbReference type="NCBI Taxonomy" id="2486263"/>
    <lineage>
        <taxon>Bacteria</taxon>
        <taxon>Bacillati</taxon>
        <taxon>Cyanobacteriota</taxon>
        <taxon>Cyanophyceae</taxon>
        <taxon>Oscillatoriophycideae</taxon>
        <taxon>Chroococcales</taxon>
        <taxon>Microcystaceae</taxon>
        <taxon>Microcystis</taxon>
    </lineage>
</organism>
<name>A0A551YFJ0_MICAE</name>
<sequence>MSLYPDKEPAITRTERGLTISGTRITLYQIMDYIHANYPRHLIRHQFYLTDEQFDAAISYIDAHYKEVESEYQIVVQQAAEIRDYWNERNQERIANISKLPPKPEYTSAWQKLQARKAKRAAISQ</sequence>